<accession>E7RHV4</accession>
<proteinExistence type="inferred from homology"/>
<dbReference type="Gene3D" id="3.20.20.60">
    <property type="entry name" value="Phosphoenolpyruvate-binding domains"/>
    <property type="match status" value="1"/>
</dbReference>
<comment type="similarity">
    <text evidence="1">Belongs to the HpcH/HpaI aldolase family.</text>
</comment>
<evidence type="ECO:0000256" key="3">
    <source>
        <dbReference type="ARBA" id="ARBA00023239"/>
    </source>
</evidence>
<dbReference type="InterPro" id="IPR005000">
    <property type="entry name" value="Aldolase/citrate-lyase_domain"/>
</dbReference>
<organism evidence="5 6">
    <name type="scientific">Planococcus donghaensis MPA1U2</name>
    <dbReference type="NCBI Taxonomy" id="933115"/>
    <lineage>
        <taxon>Bacteria</taxon>
        <taxon>Bacillati</taxon>
        <taxon>Bacillota</taxon>
        <taxon>Bacilli</taxon>
        <taxon>Bacillales</taxon>
        <taxon>Caryophanaceae</taxon>
        <taxon>Planococcus</taxon>
    </lineage>
</organism>
<dbReference type="EMBL" id="AEPB01000033">
    <property type="protein sequence ID" value="EGA89384.1"/>
    <property type="molecule type" value="Genomic_DNA"/>
</dbReference>
<dbReference type="InterPro" id="IPR015813">
    <property type="entry name" value="Pyrv/PenolPyrv_kinase-like_dom"/>
</dbReference>
<dbReference type="PANTHER" id="PTHR30502:SF0">
    <property type="entry name" value="PHOSPHOENOLPYRUVATE CARBOXYLASE FAMILY PROTEIN"/>
    <property type="match status" value="1"/>
</dbReference>
<gene>
    <name evidence="5" type="ORF">GPDM_10310</name>
</gene>
<dbReference type="InterPro" id="IPR040442">
    <property type="entry name" value="Pyrv_kinase-like_dom_sf"/>
</dbReference>
<evidence type="ECO:0000313" key="6">
    <source>
        <dbReference type="Proteomes" id="UP000003052"/>
    </source>
</evidence>
<keyword evidence="2" id="KW-0479">Metal-binding</keyword>
<sequence length="262" mass="28799">MFYNKLKAQLQADLKETALSVFVGFPSTQMVEMVAYNGFDVVVIDNEHGMLSDENVEHMIIAAENAGVTPLVRVVSSDPAHILKAMDRGAHGVHVPQVDDKEQAMQVVKAVKYPPIGKRGAAFSMRAAKYGTEPIAEYLAHANTQSLVCIHIESEKAMENLEEILSVEGIDMVFIGPTDLSVSLGYGGSIDHPDVLKSIDEIYQLATERGVKVGIHTKSKEGARQREEWGADYVSLTVTSLLNEAFKDYITGVKEKKIKQNH</sequence>
<feature type="domain" description="HpcH/HpaI aldolase/citrate lyase" evidence="4">
    <location>
        <begin position="21"/>
        <end position="238"/>
    </location>
</feature>
<evidence type="ECO:0000256" key="2">
    <source>
        <dbReference type="ARBA" id="ARBA00022723"/>
    </source>
</evidence>
<evidence type="ECO:0000259" key="4">
    <source>
        <dbReference type="Pfam" id="PF03328"/>
    </source>
</evidence>
<reference evidence="5 6" key="1">
    <citation type="journal article" date="2011" name="J. Bacteriol.">
        <title>The Draft Genome of Planococcus donghaensis MPA1U2 Reveals Nonsporulation Pathways Controlled by a Conserved Spo0A Regulon.</title>
        <authorList>
            <person name="Pearson M.D."/>
            <person name="Noller H.F."/>
        </authorList>
    </citation>
    <scope>NUCLEOTIDE SEQUENCE [LARGE SCALE GENOMIC DNA]</scope>
    <source>
        <strain evidence="5 6">MPA1U2</strain>
    </source>
</reference>
<comment type="caution">
    <text evidence="5">The sequence shown here is derived from an EMBL/GenBank/DDBJ whole genome shotgun (WGS) entry which is preliminary data.</text>
</comment>
<dbReference type="Proteomes" id="UP000003052">
    <property type="component" value="Unassembled WGS sequence"/>
</dbReference>
<dbReference type="GO" id="GO:0005737">
    <property type="term" value="C:cytoplasm"/>
    <property type="evidence" value="ECO:0007669"/>
    <property type="project" value="TreeGrafter"/>
</dbReference>
<keyword evidence="3" id="KW-0456">Lyase</keyword>
<dbReference type="AlphaFoldDB" id="E7RHV4"/>
<dbReference type="GO" id="GO:0046872">
    <property type="term" value="F:metal ion binding"/>
    <property type="evidence" value="ECO:0007669"/>
    <property type="project" value="UniProtKB-KW"/>
</dbReference>
<dbReference type="RefSeq" id="WP_008431086.1">
    <property type="nucleotide sequence ID" value="NZ_AEPB01000033.1"/>
</dbReference>
<dbReference type="OrthoDB" id="86160at2"/>
<evidence type="ECO:0000313" key="5">
    <source>
        <dbReference type="EMBL" id="EGA89384.1"/>
    </source>
</evidence>
<name>E7RHV4_9BACL</name>
<dbReference type="GO" id="GO:0016832">
    <property type="term" value="F:aldehyde-lyase activity"/>
    <property type="evidence" value="ECO:0007669"/>
    <property type="project" value="TreeGrafter"/>
</dbReference>
<evidence type="ECO:0000256" key="1">
    <source>
        <dbReference type="ARBA" id="ARBA00005568"/>
    </source>
</evidence>
<protein>
    <submittedName>
        <fullName evidence="5">4-hydroxy-2-oxovalerate aldolase</fullName>
    </submittedName>
</protein>
<dbReference type="SUPFAM" id="SSF51621">
    <property type="entry name" value="Phosphoenolpyruvate/pyruvate domain"/>
    <property type="match status" value="1"/>
</dbReference>
<dbReference type="PANTHER" id="PTHR30502">
    <property type="entry name" value="2-KETO-3-DEOXY-L-RHAMNONATE ALDOLASE"/>
    <property type="match status" value="1"/>
</dbReference>
<dbReference type="Pfam" id="PF03328">
    <property type="entry name" value="HpcH_HpaI"/>
    <property type="match status" value="1"/>
</dbReference>
<dbReference type="InterPro" id="IPR050251">
    <property type="entry name" value="HpcH-HpaI_aldolase"/>
</dbReference>
<dbReference type="eggNOG" id="COG3836">
    <property type="taxonomic scope" value="Bacteria"/>
</dbReference>